<name>A0A0P0V2Y6_ORYSJ</name>
<dbReference type="AlphaFoldDB" id="A0A0P0V2Y6"/>
<dbReference type="Proteomes" id="UP000059680">
    <property type="component" value="Chromosome 1"/>
</dbReference>
<reference evidence="1 2" key="2">
    <citation type="journal article" date="2013" name="Plant Cell Physiol.">
        <title>Rice Annotation Project Database (RAP-DB): an integrative and interactive database for rice genomics.</title>
        <authorList>
            <person name="Sakai H."/>
            <person name="Lee S.S."/>
            <person name="Tanaka T."/>
            <person name="Numa H."/>
            <person name="Kim J."/>
            <person name="Kawahara Y."/>
            <person name="Wakimoto H."/>
            <person name="Yang C.C."/>
            <person name="Iwamoto M."/>
            <person name="Abe T."/>
            <person name="Yamada Y."/>
            <person name="Muto A."/>
            <person name="Inokuchi H."/>
            <person name="Ikemura T."/>
            <person name="Matsumoto T."/>
            <person name="Sasaki T."/>
            <person name="Itoh T."/>
        </authorList>
    </citation>
    <scope>NUCLEOTIDE SEQUENCE [LARGE SCALE GENOMIC DNA]</scope>
    <source>
        <strain evidence="2">cv. Nipponbare</strain>
    </source>
</reference>
<accession>A0A0P0V2Y6</accession>
<dbReference type="Gramene" id="Os01t0500825-00">
    <property type="protein sequence ID" value="Os01t0500825-00"/>
    <property type="gene ID" value="Os01g0500825"/>
</dbReference>
<gene>
    <name evidence="1" type="ordered locus">Os01g0500825</name>
    <name evidence="1" type="ORF">OSNPB_010500825</name>
</gene>
<reference evidence="2" key="1">
    <citation type="journal article" date="2005" name="Nature">
        <title>The map-based sequence of the rice genome.</title>
        <authorList>
            <consortium name="International rice genome sequencing project (IRGSP)"/>
            <person name="Matsumoto T."/>
            <person name="Wu J."/>
            <person name="Kanamori H."/>
            <person name="Katayose Y."/>
            <person name="Fujisawa M."/>
            <person name="Namiki N."/>
            <person name="Mizuno H."/>
            <person name="Yamamoto K."/>
            <person name="Antonio B.A."/>
            <person name="Baba T."/>
            <person name="Sakata K."/>
            <person name="Nagamura Y."/>
            <person name="Aoki H."/>
            <person name="Arikawa K."/>
            <person name="Arita K."/>
            <person name="Bito T."/>
            <person name="Chiden Y."/>
            <person name="Fujitsuka N."/>
            <person name="Fukunaka R."/>
            <person name="Hamada M."/>
            <person name="Harada C."/>
            <person name="Hayashi A."/>
            <person name="Hijishita S."/>
            <person name="Honda M."/>
            <person name="Hosokawa S."/>
            <person name="Ichikawa Y."/>
            <person name="Idonuma A."/>
            <person name="Iijima M."/>
            <person name="Ikeda M."/>
            <person name="Ikeno M."/>
            <person name="Ito K."/>
            <person name="Ito S."/>
            <person name="Ito T."/>
            <person name="Ito Y."/>
            <person name="Ito Y."/>
            <person name="Iwabuchi A."/>
            <person name="Kamiya K."/>
            <person name="Karasawa W."/>
            <person name="Kurita K."/>
            <person name="Katagiri S."/>
            <person name="Kikuta A."/>
            <person name="Kobayashi H."/>
            <person name="Kobayashi N."/>
            <person name="Machita K."/>
            <person name="Maehara T."/>
            <person name="Masukawa M."/>
            <person name="Mizubayashi T."/>
            <person name="Mukai Y."/>
            <person name="Nagasaki H."/>
            <person name="Nagata Y."/>
            <person name="Naito S."/>
            <person name="Nakashima M."/>
            <person name="Nakama Y."/>
            <person name="Nakamichi Y."/>
            <person name="Nakamura M."/>
            <person name="Meguro A."/>
            <person name="Negishi M."/>
            <person name="Ohta I."/>
            <person name="Ohta T."/>
            <person name="Okamoto M."/>
            <person name="Ono N."/>
            <person name="Saji S."/>
            <person name="Sakaguchi M."/>
            <person name="Sakai K."/>
            <person name="Shibata M."/>
            <person name="Shimokawa T."/>
            <person name="Song J."/>
            <person name="Takazaki Y."/>
            <person name="Terasawa K."/>
            <person name="Tsugane M."/>
            <person name="Tsuji K."/>
            <person name="Ueda S."/>
            <person name="Waki K."/>
            <person name="Yamagata H."/>
            <person name="Yamamoto M."/>
            <person name="Yamamoto S."/>
            <person name="Yamane H."/>
            <person name="Yoshiki S."/>
            <person name="Yoshihara R."/>
            <person name="Yukawa K."/>
            <person name="Zhong H."/>
            <person name="Yano M."/>
            <person name="Yuan Q."/>
            <person name="Ouyang S."/>
            <person name="Liu J."/>
            <person name="Jones K.M."/>
            <person name="Gansberger K."/>
            <person name="Moffat K."/>
            <person name="Hill J."/>
            <person name="Bera J."/>
            <person name="Fadrosh D."/>
            <person name="Jin S."/>
            <person name="Johri S."/>
            <person name="Kim M."/>
            <person name="Overton L."/>
            <person name="Reardon M."/>
            <person name="Tsitrin T."/>
            <person name="Vuong H."/>
            <person name="Weaver B."/>
            <person name="Ciecko A."/>
            <person name="Tallon L."/>
            <person name="Jackson J."/>
            <person name="Pai G."/>
            <person name="Aken S.V."/>
            <person name="Utterback T."/>
            <person name="Reidmuller S."/>
            <person name="Feldblyum T."/>
            <person name="Hsiao J."/>
            <person name="Zismann V."/>
            <person name="Iobst S."/>
            <person name="de Vazeille A.R."/>
            <person name="Buell C.R."/>
            <person name="Ying K."/>
            <person name="Li Y."/>
            <person name="Lu T."/>
            <person name="Huang Y."/>
            <person name="Zhao Q."/>
            <person name="Feng Q."/>
            <person name="Zhang L."/>
            <person name="Zhu J."/>
            <person name="Weng Q."/>
            <person name="Mu J."/>
            <person name="Lu Y."/>
            <person name="Fan D."/>
            <person name="Liu Y."/>
            <person name="Guan J."/>
            <person name="Zhang Y."/>
            <person name="Yu S."/>
            <person name="Liu X."/>
            <person name="Zhang Y."/>
            <person name="Hong G."/>
            <person name="Han B."/>
            <person name="Choisne N."/>
            <person name="Demange N."/>
            <person name="Orjeda G."/>
            <person name="Samain S."/>
            <person name="Cattolico L."/>
            <person name="Pelletier E."/>
            <person name="Couloux A."/>
            <person name="Segurens B."/>
            <person name="Wincker P."/>
            <person name="D'Hont A."/>
            <person name="Scarpelli C."/>
            <person name="Weissenbach J."/>
            <person name="Salanoubat M."/>
            <person name="Quetier F."/>
            <person name="Yu Y."/>
            <person name="Kim H.R."/>
            <person name="Rambo T."/>
            <person name="Currie J."/>
            <person name="Collura K."/>
            <person name="Luo M."/>
            <person name="Yang T."/>
            <person name="Ammiraju J.S.S."/>
            <person name="Engler F."/>
            <person name="Soderlund C."/>
            <person name="Wing R.A."/>
            <person name="Palmer L.E."/>
            <person name="de la Bastide M."/>
            <person name="Spiegel L."/>
            <person name="Nascimento L."/>
            <person name="Zutavern T."/>
            <person name="O'Shaughnessy A."/>
            <person name="Dike S."/>
            <person name="Dedhia N."/>
            <person name="Preston R."/>
            <person name="Balija V."/>
            <person name="McCombie W.R."/>
            <person name="Chow T."/>
            <person name="Chen H."/>
            <person name="Chung M."/>
            <person name="Chen C."/>
            <person name="Shaw J."/>
            <person name="Wu H."/>
            <person name="Hsiao K."/>
            <person name="Chao Y."/>
            <person name="Chu M."/>
            <person name="Cheng C."/>
            <person name="Hour A."/>
            <person name="Lee P."/>
            <person name="Lin S."/>
            <person name="Lin Y."/>
            <person name="Liou J."/>
            <person name="Liu S."/>
            <person name="Hsing Y."/>
            <person name="Raghuvanshi S."/>
            <person name="Mohanty A."/>
            <person name="Bharti A.K."/>
            <person name="Gaur A."/>
            <person name="Gupta V."/>
            <person name="Kumar D."/>
            <person name="Ravi V."/>
            <person name="Vij S."/>
            <person name="Kapur A."/>
            <person name="Khurana P."/>
            <person name="Khurana P."/>
            <person name="Khurana J.P."/>
            <person name="Tyagi A.K."/>
            <person name="Gaikwad K."/>
            <person name="Singh A."/>
            <person name="Dalal V."/>
            <person name="Srivastava S."/>
            <person name="Dixit A."/>
            <person name="Pal A.K."/>
            <person name="Ghazi I.A."/>
            <person name="Yadav M."/>
            <person name="Pandit A."/>
            <person name="Bhargava A."/>
            <person name="Sureshbabu K."/>
            <person name="Batra K."/>
            <person name="Sharma T.R."/>
            <person name="Mohapatra T."/>
            <person name="Singh N.K."/>
            <person name="Messing J."/>
            <person name="Nelson A.B."/>
            <person name="Fuks G."/>
            <person name="Kavchok S."/>
            <person name="Keizer G."/>
            <person name="Linton E."/>
            <person name="Llaca V."/>
            <person name="Song R."/>
            <person name="Tanyolac B."/>
            <person name="Young S."/>
            <person name="Ho-Il K."/>
            <person name="Hahn J.H."/>
            <person name="Sangsakoo G."/>
            <person name="Vanavichit A."/>
            <person name="de Mattos Luiz.A.T."/>
            <person name="Zimmer P.D."/>
            <person name="Malone G."/>
            <person name="Dellagostin O."/>
            <person name="de Oliveira A.C."/>
            <person name="Bevan M."/>
            <person name="Bancroft I."/>
            <person name="Minx P."/>
            <person name="Cordum H."/>
            <person name="Wilson R."/>
            <person name="Cheng Z."/>
            <person name="Jin W."/>
            <person name="Jiang J."/>
            <person name="Leong S.A."/>
            <person name="Iwama H."/>
            <person name="Gojobori T."/>
            <person name="Itoh T."/>
            <person name="Niimura Y."/>
            <person name="Fujii Y."/>
            <person name="Habara T."/>
            <person name="Sakai H."/>
            <person name="Sato Y."/>
            <person name="Wilson G."/>
            <person name="Kumar K."/>
            <person name="McCouch S."/>
            <person name="Juretic N."/>
            <person name="Hoen D."/>
            <person name="Wright S."/>
            <person name="Bruskiewich R."/>
            <person name="Bureau T."/>
            <person name="Miyao A."/>
            <person name="Hirochika H."/>
            <person name="Nishikawa T."/>
            <person name="Kadowaki K."/>
            <person name="Sugiura M."/>
            <person name="Burr B."/>
            <person name="Sasaki T."/>
        </authorList>
    </citation>
    <scope>NUCLEOTIDE SEQUENCE [LARGE SCALE GENOMIC DNA]</scope>
    <source>
        <strain evidence="2">cv. Nipponbare</strain>
    </source>
</reference>
<dbReference type="PaxDb" id="39947-A0A0P0V2Y6"/>
<sequence length="60" mass="6457">GEGTPVAGAVSVAHPWNMASAADLFLSSLFNDVMTELLQLVSKGHLKLYVLVRLLYVLSI</sequence>
<dbReference type="EMBL" id="AP014957">
    <property type="protein sequence ID" value="BAS72317.1"/>
    <property type="molecule type" value="Genomic_DNA"/>
</dbReference>
<dbReference type="InParanoid" id="A0A0P0V2Y6"/>
<evidence type="ECO:0000313" key="2">
    <source>
        <dbReference type="Proteomes" id="UP000059680"/>
    </source>
</evidence>
<feature type="non-terminal residue" evidence="1">
    <location>
        <position position="1"/>
    </location>
</feature>
<reference evidence="1 2" key="3">
    <citation type="journal article" date="2013" name="Rice">
        <title>Improvement of the Oryza sativa Nipponbare reference genome using next generation sequence and optical map data.</title>
        <authorList>
            <person name="Kawahara Y."/>
            <person name="de la Bastide M."/>
            <person name="Hamilton J.P."/>
            <person name="Kanamori H."/>
            <person name="McCombie W.R."/>
            <person name="Ouyang S."/>
            <person name="Schwartz D.C."/>
            <person name="Tanaka T."/>
            <person name="Wu J."/>
            <person name="Zhou S."/>
            <person name="Childs K.L."/>
            <person name="Davidson R.M."/>
            <person name="Lin H."/>
            <person name="Quesada-Ocampo L."/>
            <person name="Vaillancourt B."/>
            <person name="Sakai H."/>
            <person name="Lee S.S."/>
            <person name="Kim J."/>
            <person name="Numa H."/>
            <person name="Itoh T."/>
            <person name="Buell C.R."/>
            <person name="Matsumoto T."/>
        </authorList>
    </citation>
    <scope>NUCLEOTIDE SEQUENCE [LARGE SCALE GENOMIC DNA]</scope>
    <source>
        <strain evidence="2">cv. Nipponbare</strain>
    </source>
</reference>
<organism evidence="1 2">
    <name type="scientific">Oryza sativa subsp. japonica</name>
    <name type="common">Rice</name>
    <dbReference type="NCBI Taxonomy" id="39947"/>
    <lineage>
        <taxon>Eukaryota</taxon>
        <taxon>Viridiplantae</taxon>
        <taxon>Streptophyta</taxon>
        <taxon>Embryophyta</taxon>
        <taxon>Tracheophyta</taxon>
        <taxon>Spermatophyta</taxon>
        <taxon>Magnoliopsida</taxon>
        <taxon>Liliopsida</taxon>
        <taxon>Poales</taxon>
        <taxon>Poaceae</taxon>
        <taxon>BOP clade</taxon>
        <taxon>Oryzoideae</taxon>
        <taxon>Oryzeae</taxon>
        <taxon>Oryzinae</taxon>
        <taxon>Oryza</taxon>
        <taxon>Oryza sativa</taxon>
    </lineage>
</organism>
<proteinExistence type="predicted"/>
<evidence type="ECO:0000313" key="1">
    <source>
        <dbReference type="EMBL" id="BAS72317.1"/>
    </source>
</evidence>
<keyword evidence="2" id="KW-1185">Reference proteome</keyword>
<protein>
    <submittedName>
        <fullName evidence="1">Os01g0500825 protein</fullName>
    </submittedName>
</protein>